<keyword evidence="7" id="KW-0732">Signal</keyword>
<reference evidence="11 12" key="1">
    <citation type="submission" date="2014-04" db="EMBL/GenBank/DDBJ databases">
        <authorList>
            <consortium name="DOE Joint Genome Institute"/>
            <person name="Kuo A."/>
            <person name="Tarkka M."/>
            <person name="Buscot F."/>
            <person name="Kohler A."/>
            <person name="Nagy L.G."/>
            <person name="Floudas D."/>
            <person name="Copeland A."/>
            <person name="Barry K.W."/>
            <person name="Cichocki N."/>
            <person name="Veneault-Fourrey C."/>
            <person name="LaButti K."/>
            <person name="Lindquist E.A."/>
            <person name="Lipzen A."/>
            <person name="Lundell T."/>
            <person name="Morin E."/>
            <person name="Murat C."/>
            <person name="Sun H."/>
            <person name="Tunlid A."/>
            <person name="Henrissat B."/>
            <person name="Grigoriev I.V."/>
            <person name="Hibbett D.S."/>
            <person name="Martin F."/>
            <person name="Nordberg H.P."/>
            <person name="Cantor M.N."/>
            <person name="Hua S.X."/>
        </authorList>
    </citation>
    <scope>NUCLEOTIDE SEQUENCE [LARGE SCALE GENOMIC DNA]</scope>
    <source>
        <strain evidence="11 12">F 1598</strain>
    </source>
</reference>
<feature type="chain" id="PRO_5002177157" evidence="7">
    <location>
        <begin position="19"/>
        <end position="585"/>
    </location>
</feature>
<organism evidence="11 12">
    <name type="scientific">Piloderma croceum (strain F 1598)</name>
    <dbReference type="NCBI Taxonomy" id="765440"/>
    <lineage>
        <taxon>Eukaryota</taxon>
        <taxon>Fungi</taxon>
        <taxon>Dikarya</taxon>
        <taxon>Basidiomycota</taxon>
        <taxon>Agaricomycotina</taxon>
        <taxon>Agaricomycetes</taxon>
        <taxon>Agaricomycetidae</taxon>
        <taxon>Atheliales</taxon>
        <taxon>Atheliaceae</taxon>
        <taxon>Piloderma</taxon>
    </lineage>
</organism>
<dbReference type="InterPro" id="IPR045087">
    <property type="entry name" value="Cu-oxidase_fam"/>
</dbReference>
<reference evidence="12" key="2">
    <citation type="submission" date="2015-01" db="EMBL/GenBank/DDBJ databases">
        <title>Evolutionary Origins and Diversification of the Mycorrhizal Mutualists.</title>
        <authorList>
            <consortium name="DOE Joint Genome Institute"/>
            <consortium name="Mycorrhizal Genomics Consortium"/>
            <person name="Kohler A."/>
            <person name="Kuo A."/>
            <person name="Nagy L.G."/>
            <person name="Floudas D."/>
            <person name="Copeland A."/>
            <person name="Barry K.W."/>
            <person name="Cichocki N."/>
            <person name="Veneault-Fourrey C."/>
            <person name="LaButti K."/>
            <person name="Lindquist E.A."/>
            <person name="Lipzen A."/>
            <person name="Lundell T."/>
            <person name="Morin E."/>
            <person name="Murat C."/>
            <person name="Riley R."/>
            <person name="Ohm R."/>
            <person name="Sun H."/>
            <person name="Tunlid A."/>
            <person name="Henrissat B."/>
            <person name="Grigoriev I.V."/>
            <person name="Hibbett D.S."/>
            <person name="Martin F."/>
        </authorList>
    </citation>
    <scope>NUCLEOTIDE SEQUENCE [LARGE SCALE GENOMIC DNA]</scope>
    <source>
        <strain evidence="12">F 1598</strain>
    </source>
</reference>
<dbReference type="InParanoid" id="A0A0C3EU83"/>
<evidence type="ECO:0000259" key="10">
    <source>
        <dbReference type="Pfam" id="PF07732"/>
    </source>
</evidence>
<evidence type="ECO:0000256" key="2">
    <source>
        <dbReference type="ARBA" id="ARBA00022723"/>
    </source>
</evidence>
<evidence type="ECO:0000256" key="5">
    <source>
        <dbReference type="ARBA" id="ARBA00023157"/>
    </source>
</evidence>
<keyword evidence="3" id="KW-0560">Oxidoreductase</keyword>
<gene>
    <name evidence="11" type="ORF">PILCRDRAFT_13100</name>
</gene>
<dbReference type="InterPro" id="IPR011707">
    <property type="entry name" value="Cu-oxidase-like_N"/>
</dbReference>
<evidence type="ECO:0000259" key="8">
    <source>
        <dbReference type="Pfam" id="PF00394"/>
    </source>
</evidence>
<evidence type="ECO:0000256" key="6">
    <source>
        <dbReference type="ARBA" id="ARBA00023180"/>
    </source>
</evidence>
<keyword evidence="4" id="KW-0186">Copper</keyword>
<keyword evidence="2" id="KW-0479">Metal-binding</keyword>
<protein>
    <submittedName>
        <fullName evidence="11">Multicopper oxidase</fullName>
    </submittedName>
</protein>
<evidence type="ECO:0000259" key="9">
    <source>
        <dbReference type="Pfam" id="PF07731"/>
    </source>
</evidence>
<dbReference type="Proteomes" id="UP000054166">
    <property type="component" value="Unassembled WGS sequence"/>
</dbReference>
<dbReference type="GO" id="GO:0016491">
    <property type="term" value="F:oxidoreductase activity"/>
    <property type="evidence" value="ECO:0007669"/>
    <property type="project" value="UniProtKB-KW"/>
</dbReference>
<name>A0A0C3EU83_PILCF</name>
<evidence type="ECO:0000256" key="1">
    <source>
        <dbReference type="ARBA" id="ARBA00010609"/>
    </source>
</evidence>
<dbReference type="Pfam" id="PF07731">
    <property type="entry name" value="Cu-oxidase_2"/>
    <property type="match status" value="1"/>
</dbReference>
<keyword evidence="5" id="KW-1015">Disulfide bond</keyword>
<evidence type="ECO:0000256" key="4">
    <source>
        <dbReference type="ARBA" id="ARBA00023008"/>
    </source>
</evidence>
<evidence type="ECO:0000256" key="3">
    <source>
        <dbReference type="ARBA" id="ARBA00023002"/>
    </source>
</evidence>
<evidence type="ECO:0000256" key="7">
    <source>
        <dbReference type="SAM" id="SignalP"/>
    </source>
</evidence>
<sequence length="585" mass="63572">MIHIWAALLPTILAFASAQNSGNGGATYSQVTTVSVAGPGPTPTIEGPPVPTQTTVAVAPNARSYHLNSSFEITDKPVTRTFNWTISAQYGAPDGYNRSHITINGQMPGPLVEANEGDTLVFNLLNALPNDTASIHWHGMFQNGTAFMDGVPGVTQGGKSFTYQFKVTQYGTYWYHSHSGAQYTDGLFGPLIIHSVDDPLVRGTDFDCEQVILLNDWYHDESSTIVEGLLSVDGYKGTTAAPSPQSGLINGHGVYNCSALSTTDNCTTLTPPEFVVEPNAKTRFRLINGGSHVQFYFSVDNHTLDVIEADGTPISSFGAVNRVPIHNGANARFSIPKYSAVIDTTVGSAGDSYWMRAEIDTNCLAVIDSTLNTTAFAILRYGSTSTSDPTSSDWTDVLGDECVDFDDADLVPLVKKDAPSTANHRAAFDSAFGSVEYDDVAYHRFLFNDTTYTNYVYQPFLETVANNGSLNSTNVLYAEFADDVWTGDIIINNLDPALDHPYHLHGYEFFIVARGSGNMSLTDAESLDYNITNPTRRDTLVIPRSSYAVLRFANDLPGVWVLHCHIAWHLAEASLSNSLHLLLPA</sequence>
<comment type="similarity">
    <text evidence="1">Belongs to the multicopper oxidase family.</text>
</comment>
<keyword evidence="6" id="KW-0325">Glycoprotein</keyword>
<dbReference type="GO" id="GO:0005507">
    <property type="term" value="F:copper ion binding"/>
    <property type="evidence" value="ECO:0007669"/>
    <property type="project" value="InterPro"/>
</dbReference>
<dbReference type="InterPro" id="IPR001117">
    <property type="entry name" value="Cu-oxidase_2nd"/>
</dbReference>
<dbReference type="InterPro" id="IPR033138">
    <property type="entry name" value="Cu_oxidase_CS"/>
</dbReference>
<dbReference type="InterPro" id="IPR008972">
    <property type="entry name" value="Cupredoxin"/>
</dbReference>
<dbReference type="PROSITE" id="PS00079">
    <property type="entry name" value="MULTICOPPER_OXIDASE1"/>
    <property type="match status" value="1"/>
</dbReference>
<dbReference type="AlphaFoldDB" id="A0A0C3EU83"/>
<evidence type="ECO:0000313" key="11">
    <source>
        <dbReference type="EMBL" id="KIM76075.1"/>
    </source>
</evidence>
<dbReference type="Gene3D" id="2.60.40.420">
    <property type="entry name" value="Cupredoxins - blue copper proteins"/>
    <property type="match status" value="3"/>
</dbReference>
<dbReference type="PANTHER" id="PTHR11709">
    <property type="entry name" value="MULTI-COPPER OXIDASE"/>
    <property type="match status" value="1"/>
</dbReference>
<feature type="domain" description="Plastocyanin-like" evidence="8">
    <location>
        <begin position="210"/>
        <end position="383"/>
    </location>
</feature>
<evidence type="ECO:0000313" key="12">
    <source>
        <dbReference type="Proteomes" id="UP000054166"/>
    </source>
</evidence>
<dbReference type="Pfam" id="PF07732">
    <property type="entry name" value="Cu-oxidase_3"/>
    <property type="match status" value="1"/>
</dbReference>
<accession>A0A0C3EU83</accession>
<feature type="signal peptide" evidence="7">
    <location>
        <begin position="1"/>
        <end position="18"/>
    </location>
</feature>
<dbReference type="InterPro" id="IPR011706">
    <property type="entry name" value="Cu-oxidase_C"/>
</dbReference>
<dbReference type="EMBL" id="KN833039">
    <property type="protein sequence ID" value="KIM76075.1"/>
    <property type="molecule type" value="Genomic_DNA"/>
</dbReference>
<feature type="domain" description="Plastocyanin-like" evidence="10">
    <location>
        <begin position="91"/>
        <end position="195"/>
    </location>
</feature>
<dbReference type="SUPFAM" id="SSF49503">
    <property type="entry name" value="Cupredoxins"/>
    <property type="match status" value="3"/>
</dbReference>
<dbReference type="HOGENOM" id="CLU_006504_3_2_1"/>
<keyword evidence="12" id="KW-1185">Reference proteome</keyword>
<dbReference type="OrthoDB" id="2121828at2759"/>
<dbReference type="Pfam" id="PF00394">
    <property type="entry name" value="Cu-oxidase"/>
    <property type="match status" value="1"/>
</dbReference>
<dbReference type="STRING" id="765440.A0A0C3EU83"/>
<dbReference type="PANTHER" id="PTHR11709:SF414">
    <property type="entry name" value="ADR239WP"/>
    <property type="match status" value="1"/>
</dbReference>
<feature type="domain" description="Plastocyanin-like" evidence="9">
    <location>
        <begin position="463"/>
        <end position="572"/>
    </location>
</feature>
<proteinExistence type="inferred from homology"/>